<dbReference type="AlphaFoldDB" id="M2ZQQ0"/>
<dbReference type="GeneID" id="19334671"/>
<evidence type="ECO:0000313" key="1">
    <source>
        <dbReference type="EMBL" id="EME81409.1"/>
    </source>
</evidence>
<dbReference type="Proteomes" id="UP000016932">
    <property type="component" value="Unassembled WGS sequence"/>
</dbReference>
<keyword evidence="2" id="KW-1185">Reference proteome</keyword>
<sequence>MATAAMRGATVFNGAAAPVYGVREVVLEGVPGMVPLGRETVDGCWTGTVDGCWTGTVDGC</sequence>
<dbReference type="KEGG" id="pfj:MYCFIDRAFT_183325"/>
<organism evidence="1 2">
    <name type="scientific">Pseudocercospora fijiensis (strain CIRAD86)</name>
    <name type="common">Black leaf streak disease fungus</name>
    <name type="synonym">Mycosphaerella fijiensis</name>
    <dbReference type="NCBI Taxonomy" id="383855"/>
    <lineage>
        <taxon>Eukaryota</taxon>
        <taxon>Fungi</taxon>
        <taxon>Dikarya</taxon>
        <taxon>Ascomycota</taxon>
        <taxon>Pezizomycotina</taxon>
        <taxon>Dothideomycetes</taxon>
        <taxon>Dothideomycetidae</taxon>
        <taxon>Mycosphaerellales</taxon>
        <taxon>Mycosphaerellaceae</taxon>
        <taxon>Pseudocercospora</taxon>
    </lineage>
</organism>
<dbReference type="EMBL" id="KB446560">
    <property type="protein sequence ID" value="EME81409.1"/>
    <property type="molecule type" value="Genomic_DNA"/>
</dbReference>
<protein>
    <submittedName>
        <fullName evidence="1">Uncharacterized protein</fullName>
    </submittedName>
</protein>
<evidence type="ECO:0000313" key="2">
    <source>
        <dbReference type="Proteomes" id="UP000016932"/>
    </source>
</evidence>
<accession>M2ZQQ0</accession>
<reference evidence="1 2" key="1">
    <citation type="journal article" date="2012" name="PLoS Pathog.">
        <title>Diverse lifestyles and strategies of plant pathogenesis encoded in the genomes of eighteen Dothideomycetes fungi.</title>
        <authorList>
            <person name="Ohm R.A."/>
            <person name="Feau N."/>
            <person name="Henrissat B."/>
            <person name="Schoch C.L."/>
            <person name="Horwitz B.A."/>
            <person name="Barry K.W."/>
            <person name="Condon B.J."/>
            <person name="Copeland A.C."/>
            <person name="Dhillon B."/>
            <person name="Glaser F."/>
            <person name="Hesse C.N."/>
            <person name="Kosti I."/>
            <person name="LaButti K."/>
            <person name="Lindquist E.A."/>
            <person name="Lucas S."/>
            <person name="Salamov A.A."/>
            <person name="Bradshaw R.E."/>
            <person name="Ciuffetti L."/>
            <person name="Hamelin R.C."/>
            <person name="Kema G.H.J."/>
            <person name="Lawrence C."/>
            <person name="Scott J.A."/>
            <person name="Spatafora J.W."/>
            <person name="Turgeon B.G."/>
            <person name="de Wit P.J.G.M."/>
            <person name="Zhong S."/>
            <person name="Goodwin S.B."/>
            <person name="Grigoriev I.V."/>
        </authorList>
    </citation>
    <scope>NUCLEOTIDE SEQUENCE [LARGE SCALE GENOMIC DNA]</scope>
    <source>
        <strain evidence="1 2">CIRAD86</strain>
    </source>
</reference>
<proteinExistence type="predicted"/>
<dbReference type="VEuPathDB" id="FungiDB:MYCFIDRAFT_183325"/>
<name>M2ZQQ0_PSEFD</name>
<gene>
    <name evidence="1" type="ORF">MYCFIDRAFT_183325</name>
</gene>
<dbReference type="RefSeq" id="XP_007928604.1">
    <property type="nucleotide sequence ID" value="XM_007930413.1"/>
</dbReference>
<feature type="non-terminal residue" evidence="1">
    <location>
        <position position="60"/>
    </location>
</feature>
<dbReference type="HOGENOM" id="CLU_2948266_0_0_1"/>